<evidence type="ECO:0000313" key="2">
    <source>
        <dbReference type="Proteomes" id="UP000284120"/>
    </source>
</evidence>
<reference evidence="1 2" key="1">
    <citation type="submission" date="2018-06" db="EMBL/GenBank/DDBJ databases">
        <title>Pedobacter endophyticus sp. nov., an endophytic bacterium isolated from a leaf of Triticum aestivum.</title>
        <authorList>
            <person name="Zhang L."/>
        </authorList>
    </citation>
    <scope>NUCLEOTIDE SEQUENCE [LARGE SCALE GENOMIC DNA]</scope>
    <source>
        <strain evidence="1 2">CM134L-2</strain>
    </source>
</reference>
<dbReference type="AlphaFoldDB" id="A0A3S3PCB9"/>
<dbReference type="OrthoDB" id="979480at2"/>
<protein>
    <submittedName>
        <fullName evidence="1">Uncharacterized protein</fullName>
    </submittedName>
</protein>
<dbReference type="EMBL" id="SAYW01000002">
    <property type="protein sequence ID" value="RWU08399.1"/>
    <property type="molecule type" value="Genomic_DNA"/>
</dbReference>
<dbReference type="Proteomes" id="UP000284120">
    <property type="component" value="Unassembled WGS sequence"/>
</dbReference>
<comment type="caution">
    <text evidence="1">The sequence shown here is derived from an EMBL/GenBank/DDBJ whole genome shotgun (WGS) entry which is preliminary data.</text>
</comment>
<dbReference type="RefSeq" id="WP_113646922.1">
    <property type="nucleotide sequence ID" value="NZ_QMHN01000002.1"/>
</dbReference>
<accession>A0A3S3PCB9</accession>
<sequence length="150" mass="18136">MEPRQKLFWEIKSLLLDAFANRIETNDSNGSFIGIKDTFFWMASNPDSLLVGFDHYHVNYSNSDIEKDPNQVYELFFKLLTNRIRITRYFKGNQMFKIISEIEIDDHNFEELFNVRALLRQYWKKTRKEIEFIPKIIEKATLQDYKDRHT</sequence>
<proteinExistence type="predicted"/>
<keyword evidence="2" id="KW-1185">Reference proteome</keyword>
<name>A0A3S3PCB9_9SPHI</name>
<gene>
    <name evidence="1" type="ORF">DPV69_08455</name>
</gene>
<organism evidence="1 2">
    <name type="scientific">Pedobacter chitinilyticus</name>
    <dbReference type="NCBI Taxonomy" id="2233776"/>
    <lineage>
        <taxon>Bacteria</taxon>
        <taxon>Pseudomonadati</taxon>
        <taxon>Bacteroidota</taxon>
        <taxon>Sphingobacteriia</taxon>
        <taxon>Sphingobacteriales</taxon>
        <taxon>Sphingobacteriaceae</taxon>
        <taxon>Pedobacter</taxon>
    </lineage>
</organism>
<evidence type="ECO:0000313" key="1">
    <source>
        <dbReference type="EMBL" id="RWU08399.1"/>
    </source>
</evidence>